<dbReference type="EMBL" id="CP144699">
    <property type="protein sequence ID" value="WVZ18476.1"/>
    <property type="molecule type" value="Genomic_DNA"/>
</dbReference>
<dbReference type="Pfam" id="PF04433">
    <property type="entry name" value="SWIRM"/>
    <property type="match status" value="1"/>
</dbReference>
<evidence type="ECO:0000256" key="4">
    <source>
        <dbReference type="ARBA" id="ARBA00023163"/>
    </source>
</evidence>
<dbReference type="InterPro" id="IPR032451">
    <property type="entry name" value="SMARCC_C"/>
</dbReference>
<keyword evidence="2" id="KW-0805">Transcription regulation</keyword>
<dbReference type="GO" id="GO:0005634">
    <property type="term" value="C:nucleus"/>
    <property type="evidence" value="ECO:0007669"/>
    <property type="project" value="UniProtKB-ARBA"/>
</dbReference>
<dbReference type="AlphaFoldDB" id="A0AAQ3NXS8"/>
<protein>
    <recommendedName>
        <fullName evidence="11">SWI/SNF complex subunit SWI3A</fullName>
    </recommendedName>
</protein>
<dbReference type="InterPro" id="IPR001005">
    <property type="entry name" value="SANT/Myb"/>
</dbReference>
<accession>A0AAQ3NXS8</accession>
<dbReference type="InterPro" id="IPR036388">
    <property type="entry name" value="WH-like_DNA-bd_sf"/>
</dbReference>
<evidence type="ECO:0000259" key="7">
    <source>
        <dbReference type="PROSITE" id="PS50934"/>
    </source>
</evidence>
<evidence type="ECO:0000313" key="10">
    <source>
        <dbReference type="Proteomes" id="UP001374535"/>
    </source>
</evidence>
<dbReference type="PROSITE" id="PS51293">
    <property type="entry name" value="SANT"/>
    <property type="match status" value="1"/>
</dbReference>
<evidence type="ECO:0008006" key="11">
    <source>
        <dbReference type="Google" id="ProtNLM"/>
    </source>
</evidence>
<name>A0AAQ3NXS8_VIGMU</name>
<dbReference type="FunFam" id="1.10.10.10:FF:000020">
    <property type="entry name" value="SWI/SNF complex subunit SMARCC2 isoform c"/>
    <property type="match status" value="1"/>
</dbReference>
<dbReference type="SMART" id="SM00717">
    <property type="entry name" value="SANT"/>
    <property type="match status" value="1"/>
</dbReference>
<keyword evidence="10" id="KW-1185">Reference proteome</keyword>
<dbReference type="InterPro" id="IPR017884">
    <property type="entry name" value="SANT_dom"/>
</dbReference>
<feature type="domain" description="SANT" evidence="8">
    <location>
        <begin position="361"/>
        <end position="412"/>
    </location>
</feature>
<proteinExistence type="predicted"/>
<evidence type="ECO:0000256" key="1">
    <source>
        <dbReference type="ARBA" id="ARBA00022473"/>
    </source>
</evidence>
<keyword evidence="4" id="KW-0804">Transcription</keyword>
<dbReference type="SUPFAM" id="SSF46689">
    <property type="entry name" value="Homeodomain-like"/>
    <property type="match status" value="2"/>
</dbReference>
<evidence type="ECO:0000313" key="9">
    <source>
        <dbReference type="EMBL" id="WVZ18476.1"/>
    </source>
</evidence>
<dbReference type="PANTHER" id="PTHR12802">
    <property type="entry name" value="SWI/SNF COMPLEX-RELATED"/>
    <property type="match status" value="1"/>
</dbReference>
<dbReference type="Pfam" id="PF00249">
    <property type="entry name" value="Myb_DNA-binding"/>
    <property type="match status" value="1"/>
</dbReference>
<evidence type="ECO:0000259" key="8">
    <source>
        <dbReference type="PROSITE" id="PS51293"/>
    </source>
</evidence>
<dbReference type="Proteomes" id="UP001374535">
    <property type="component" value="Chromosome 2"/>
</dbReference>
<dbReference type="InterPro" id="IPR007526">
    <property type="entry name" value="SWIRM"/>
</dbReference>
<evidence type="ECO:0000256" key="6">
    <source>
        <dbReference type="SAM" id="MobiDB-lite"/>
    </source>
</evidence>
<keyword evidence="1" id="KW-0217">Developmental protein</keyword>
<dbReference type="InterPro" id="IPR009057">
    <property type="entry name" value="Homeodomain-like_sf"/>
</dbReference>
<dbReference type="Gene3D" id="1.10.10.60">
    <property type="entry name" value="Homeodomain-like"/>
    <property type="match status" value="1"/>
</dbReference>
<dbReference type="Gene3D" id="1.10.10.10">
    <property type="entry name" value="Winged helix-like DNA-binding domain superfamily/Winged helix DNA-binding domain"/>
    <property type="match status" value="1"/>
</dbReference>
<dbReference type="GO" id="GO:0003677">
    <property type="term" value="F:DNA binding"/>
    <property type="evidence" value="ECO:0007669"/>
    <property type="project" value="UniProtKB-KW"/>
</dbReference>
<dbReference type="Pfam" id="PF16495">
    <property type="entry name" value="SWIRM-assoc_1"/>
    <property type="match status" value="1"/>
</dbReference>
<gene>
    <name evidence="9" type="ORF">V8G54_005798</name>
</gene>
<evidence type="ECO:0000256" key="5">
    <source>
        <dbReference type="ARBA" id="ARBA00023242"/>
    </source>
</evidence>
<reference evidence="9 10" key="1">
    <citation type="journal article" date="2023" name="Life. Sci Alliance">
        <title>Evolutionary insights into 3D genome organization and epigenetic landscape of Vigna mungo.</title>
        <authorList>
            <person name="Junaid A."/>
            <person name="Singh B."/>
            <person name="Bhatia S."/>
        </authorList>
    </citation>
    <scope>NUCLEOTIDE SEQUENCE [LARGE SCALE GENOMIC DNA]</scope>
    <source>
        <strain evidence="9">Urdbean</strain>
    </source>
</reference>
<feature type="domain" description="SWIRM" evidence="7">
    <location>
        <begin position="140"/>
        <end position="237"/>
    </location>
</feature>
<dbReference type="PANTHER" id="PTHR12802:SF140">
    <property type="entry name" value="SWI_SNF COMPLEX SUBUNIT SWI3A"/>
    <property type="match status" value="1"/>
</dbReference>
<evidence type="ECO:0000256" key="3">
    <source>
        <dbReference type="ARBA" id="ARBA00023125"/>
    </source>
</evidence>
<dbReference type="CDD" id="cd00167">
    <property type="entry name" value="SANT"/>
    <property type="match status" value="1"/>
</dbReference>
<feature type="region of interest" description="Disordered" evidence="6">
    <location>
        <begin position="437"/>
        <end position="482"/>
    </location>
</feature>
<dbReference type="PROSITE" id="PS50934">
    <property type="entry name" value="SWIRM"/>
    <property type="match status" value="1"/>
</dbReference>
<evidence type="ECO:0000256" key="2">
    <source>
        <dbReference type="ARBA" id="ARBA00023015"/>
    </source>
</evidence>
<sequence length="710" mass="78702">MRKQLAVVSAIKLFQGDQLLPNFAKNAYLDPVATGVTAMTESQPEASSSRHCNKYPTPATIFFLSKISSNSPQSVSSATSWPTLKFSVDPLTDPQGRRIWRNIAHATVFGSVGASVMEVTKDPNSNPGRLDDSDPELELYTIPSSSRWFAWDEIHETERTAFKEFFDASSISRTPKIYKEYRDFIINKYREEPSRRLTFTEVRKSLVGDVTFLHKAFHFLENWGLINYGAPSAAAAEKEEEEEEPCKVRLEEGTPNGIRVAATPNSLKPMLVPRGAKTGGNATGASLKLPPLASYSDIYGDLIRQKEGNCGLCGGKCGSGHYRCTQDNFIICANCFKSGNYGEKRFAEDFVLSESSENSGKHDTVWTEGEILLLLESVLKHGDDWELVAQSVQTKTKLDCISKLIELPFGELMLGPALNVSGANGIVVNNANQVQSSSSDCQEISKTKDQPPELTNENEQNGDAVKESPSKRQRVTPLSDSSGSLMNQVGLISNVVDPHITAAAADAAVSALCDENLCPREIFDAEEDSARDLEGEGLEMERSSISGRAMVSSCSLSDEGLRQYLVMGYYKDLDGIELLEVKFFNWLSHKTKALQVYLHRPKTPKTEIPLPLRVRAATATALGAAAARAKLLADQEVREIEHLVATIIEAQIDKLLHKVKHFDDLELLMEKEHTEMEKLKDSILTERIDVLRRTFRSGITRWKDYSYVKS</sequence>
<keyword evidence="5" id="KW-0539">Nucleus</keyword>
<keyword evidence="3" id="KW-0238">DNA-binding</keyword>
<organism evidence="9 10">
    <name type="scientific">Vigna mungo</name>
    <name type="common">Black gram</name>
    <name type="synonym">Phaseolus mungo</name>
    <dbReference type="NCBI Taxonomy" id="3915"/>
    <lineage>
        <taxon>Eukaryota</taxon>
        <taxon>Viridiplantae</taxon>
        <taxon>Streptophyta</taxon>
        <taxon>Embryophyta</taxon>
        <taxon>Tracheophyta</taxon>
        <taxon>Spermatophyta</taxon>
        <taxon>Magnoliopsida</taxon>
        <taxon>eudicotyledons</taxon>
        <taxon>Gunneridae</taxon>
        <taxon>Pentapetalae</taxon>
        <taxon>rosids</taxon>
        <taxon>fabids</taxon>
        <taxon>Fabales</taxon>
        <taxon>Fabaceae</taxon>
        <taxon>Papilionoideae</taxon>
        <taxon>50 kb inversion clade</taxon>
        <taxon>NPAAA clade</taxon>
        <taxon>indigoferoid/millettioid clade</taxon>
        <taxon>Phaseoleae</taxon>
        <taxon>Vigna</taxon>
    </lineage>
</organism>